<proteinExistence type="predicted"/>
<evidence type="ECO:0000313" key="1">
    <source>
        <dbReference type="EMBL" id="GAA2585681.1"/>
    </source>
</evidence>
<dbReference type="NCBIfam" id="TIGR01686">
    <property type="entry name" value="FkbH"/>
    <property type="match status" value="1"/>
</dbReference>
<keyword evidence="2" id="KW-1185">Reference proteome</keyword>
<dbReference type="InterPro" id="IPR036514">
    <property type="entry name" value="SGNH_hydro_sf"/>
</dbReference>
<dbReference type="Proteomes" id="UP001501509">
    <property type="component" value="Unassembled WGS sequence"/>
</dbReference>
<dbReference type="NCBIfam" id="TIGR01681">
    <property type="entry name" value="HAD-SF-IIIC"/>
    <property type="match status" value="1"/>
</dbReference>
<sequence length="643" mass="69570">MNSDEARDRLRSLHREGVLARRFDEVAPLLAAMTEQDAARSARILARADLTAVREHHPGLPEITVTITGHGTLEALRTALTGTLARHGYLPRIRLAEFGSYVFELGDPGSELYAERPALTVCVLDHATVFDEVGVPFAAEDVERVLQEKLALWRRLVGQFGETGSGTLVLNTIVLPRLWQAQLLDYPARARLGAAWRSANAELLRLGEAAGPVVVMDLDPLVAAGAEPVDPRLETYAGTHLSDGLLSAYARELGHLVRARTGKAKKVLAVDLDQTLWGGVLGDDGLEGIEVAYGRQGEAFRRFQGVVKQLQSQGVLLAAVSKNDEDAVLTALDGHPHMRLRVPDFVRIMADWQPKPVHLRALVRDLNLGADSVVFADDSAHECAAVAAELPETTVLHLDGDPALHATRLLADGWFATTEVTAEDRVRTRRYHEETARTDFLSAAGSAAEFLAGLRVSVRLAPVAAADVARVSQLTLRTNQFNLTTERLTAEEVRARAGRPEARVLAISSGDRFGGNGMVGALFLRAEGEVLLIDNFLLSCRVFARGIEQAALSAVLRGARDAGFRAVRGEYRATPKNPKVRDLYPHYGFTTVEAGATTVEAAPQQVAFTHTLAEIVDVPGHLSLDAAADLVPRPIEAENALTT</sequence>
<dbReference type="InterPro" id="IPR036412">
    <property type="entry name" value="HAD-like_sf"/>
</dbReference>
<gene>
    <name evidence="1" type="ORF">GCM10010411_18000</name>
</gene>
<dbReference type="SUPFAM" id="SSF55729">
    <property type="entry name" value="Acyl-CoA N-acyltransferases (Nat)"/>
    <property type="match status" value="1"/>
</dbReference>
<dbReference type="SUPFAM" id="SSF56784">
    <property type="entry name" value="HAD-like"/>
    <property type="match status" value="1"/>
</dbReference>
<comment type="caution">
    <text evidence="1">The sequence shown here is derived from an EMBL/GenBank/DDBJ whole genome shotgun (WGS) entry which is preliminary data.</text>
</comment>
<dbReference type="InterPro" id="IPR010033">
    <property type="entry name" value="HAD_SF_ppase_IIIC"/>
</dbReference>
<dbReference type="Gene3D" id="3.40.50.1000">
    <property type="entry name" value="HAD superfamily/HAD-like"/>
    <property type="match status" value="1"/>
</dbReference>
<name>A0ABN3PH82_9ACTN</name>
<dbReference type="Gene3D" id="3.40.50.1110">
    <property type="entry name" value="SGNH hydrolase"/>
    <property type="match status" value="1"/>
</dbReference>
<evidence type="ECO:0000313" key="2">
    <source>
        <dbReference type="Proteomes" id="UP001501509"/>
    </source>
</evidence>
<reference evidence="1 2" key="1">
    <citation type="journal article" date="2019" name="Int. J. Syst. Evol. Microbiol.">
        <title>The Global Catalogue of Microorganisms (GCM) 10K type strain sequencing project: providing services to taxonomists for standard genome sequencing and annotation.</title>
        <authorList>
            <consortium name="The Broad Institute Genomics Platform"/>
            <consortium name="The Broad Institute Genome Sequencing Center for Infectious Disease"/>
            <person name="Wu L."/>
            <person name="Ma J."/>
        </authorList>
    </citation>
    <scope>NUCLEOTIDE SEQUENCE [LARGE SCALE GENOMIC DNA]</scope>
    <source>
        <strain evidence="1 2">JCM 6833</strain>
    </source>
</reference>
<dbReference type="InterPro" id="IPR023214">
    <property type="entry name" value="HAD_sf"/>
</dbReference>
<accession>A0ABN3PH82</accession>
<organism evidence="1 2">
    <name type="scientific">Actinomadura fulvescens</name>
    <dbReference type="NCBI Taxonomy" id="46160"/>
    <lineage>
        <taxon>Bacteria</taxon>
        <taxon>Bacillati</taxon>
        <taxon>Actinomycetota</taxon>
        <taxon>Actinomycetes</taxon>
        <taxon>Streptosporangiales</taxon>
        <taxon>Thermomonosporaceae</taxon>
        <taxon>Actinomadura</taxon>
    </lineage>
</organism>
<dbReference type="Gene3D" id="3.40.630.30">
    <property type="match status" value="1"/>
</dbReference>
<protein>
    <submittedName>
        <fullName evidence="1">HAD-IIIC family phosphatase</fullName>
    </submittedName>
</protein>
<dbReference type="EMBL" id="BAAATD010000002">
    <property type="protein sequence ID" value="GAA2585681.1"/>
    <property type="molecule type" value="Genomic_DNA"/>
</dbReference>
<dbReference type="InterPro" id="IPR010037">
    <property type="entry name" value="FkbH_domain"/>
</dbReference>
<dbReference type="InterPro" id="IPR016181">
    <property type="entry name" value="Acyl_CoA_acyltransferase"/>
</dbReference>